<dbReference type="STRING" id="931890.G8JP16"/>
<evidence type="ECO:0000256" key="1">
    <source>
        <dbReference type="ARBA" id="ARBA00004275"/>
    </source>
</evidence>
<dbReference type="EMBL" id="CP002498">
    <property type="protein sequence ID" value="AET37816.1"/>
    <property type="molecule type" value="Genomic_DNA"/>
</dbReference>
<dbReference type="InParanoid" id="G8JP16"/>
<sequence>MSVCQGSAMQKLIAKADNQKTVIGRVGAVPGIVQGGRDAPQVVSNAEERFLQRKEVGGGSMNPFTAISQPHGILMDVDRQNVRGTTSISSGGGKSMEWIQQFHGMKLNDSTEFQRDYKQMYADYEQQQHKQREFAVNSSESMFLPAQGVGMSFVQQQLQLRQEQHQQHRQQEFEQLETFLEKEFESLESELQQQQSVDTVDPEQLDDAQREFQETAKSVYSTLSSEEHQKRFQGSKFLGLMRKISDGDVTLRKQVNSTYTGLYAPVSGITVGNEYWPVEDETAASASASADQRHPLAVQLEDILDGIEDLSGLSSTEAAIRVLH</sequence>
<keyword evidence="3" id="KW-0963">Cytoplasm</keyword>
<dbReference type="GO" id="GO:0005777">
    <property type="term" value="C:peroxisome"/>
    <property type="evidence" value="ECO:0007669"/>
    <property type="project" value="UniProtKB-SubCell"/>
</dbReference>
<keyword evidence="4" id="KW-0832">Ubl conjugation</keyword>
<dbReference type="eggNOG" id="ENOG502S8JP">
    <property type="taxonomic scope" value="Eukaryota"/>
</dbReference>
<evidence type="ECO:0000256" key="6">
    <source>
        <dbReference type="SAM" id="Coils"/>
    </source>
</evidence>
<protein>
    <recommendedName>
        <fullName evidence="7">PEX18/PEX21 C-terminal domain-containing protein</fullName>
    </recommendedName>
</protein>
<evidence type="ECO:0000256" key="4">
    <source>
        <dbReference type="ARBA" id="ARBA00022843"/>
    </source>
</evidence>
<dbReference type="Gene3D" id="6.10.280.230">
    <property type="match status" value="1"/>
</dbReference>
<evidence type="ECO:0000313" key="8">
    <source>
        <dbReference type="EMBL" id="AET37816.1"/>
    </source>
</evidence>
<keyword evidence="6" id="KW-0175">Coiled coil</keyword>
<evidence type="ECO:0000256" key="3">
    <source>
        <dbReference type="ARBA" id="ARBA00022490"/>
    </source>
</evidence>
<dbReference type="KEGG" id="erc:Ecym_2059"/>
<organism evidence="8 9">
    <name type="scientific">Eremothecium cymbalariae (strain CBS 270.75 / DBVPG 7215 / KCTC 17166 / NRRL Y-17582)</name>
    <name type="common">Yeast</name>
    <dbReference type="NCBI Taxonomy" id="931890"/>
    <lineage>
        <taxon>Eukaryota</taxon>
        <taxon>Fungi</taxon>
        <taxon>Dikarya</taxon>
        <taxon>Ascomycota</taxon>
        <taxon>Saccharomycotina</taxon>
        <taxon>Saccharomycetes</taxon>
        <taxon>Saccharomycetales</taxon>
        <taxon>Saccharomycetaceae</taxon>
        <taxon>Eremothecium</taxon>
    </lineage>
</organism>
<proteinExistence type="predicted"/>
<name>G8JP16_ERECY</name>
<accession>G8JP16</accession>
<dbReference type="OMA" id="CQGSAMQ"/>
<dbReference type="Proteomes" id="UP000006790">
    <property type="component" value="Chromosome 2"/>
</dbReference>
<dbReference type="HOGENOM" id="CLU_078821_0_0_1"/>
<dbReference type="GeneID" id="11470479"/>
<evidence type="ECO:0000313" key="9">
    <source>
        <dbReference type="Proteomes" id="UP000006790"/>
    </source>
</evidence>
<evidence type="ECO:0000256" key="5">
    <source>
        <dbReference type="ARBA" id="ARBA00023140"/>
    </source>
</evidence>
<dbReference type="Pfam" id="PF25098">
    <property type="entry name" value="PEX18_PEX21_C"/>
    <property type="match status" value="1"/>
</dbReference>
<evidence type="ECO:0000259" key="7">
    <source>
        <dbReference type="Pfam" id="PF25098"/>
    </source>
</evidence>
<comment type="subcellular location">
    <subcellularLocation>
        <location evidence="2">Cytoplasm</location>
    </subcellularLocation>
    <subcellularLocation>
        <location evidence="1">Peroxisome</location>
    </subcellularLocation>
</comment>
<keyword evidence="9" id="KW-1185">Reference proteome</keyword>
<gene>
    <name evidence="8" type="ordered locus">Ecym_2059</name>
</gene>
<keyword evidence="5" id="KW-0576">Peroxisome</keyword>
<dbReference type="FunCoup" id="G8JP16">
    <property type="interactions" value="33"/>
</dbReference>
<feature type="coiled-coil region" evidence="6">
    <location>
        <begin position="170"/>
        <end position="197"/>
    </location>
</feature>
<evidence type="ECO:0000256" key="2">
    <source>
        <dbReference type="ARBA" id="ARBA00004496"/>
    </source>
</evidence>
<reference evidence="9" key="1">
    <citation type="journal article" date="2012" name="G3 (Bethesda)">
        <title>Pichia sorbitophila, an interspecies yeast hybrid reveals early steps of genome resolution following polyploidization.</title>
        <authorList>
            <person name="Leh Louis V."/>
            <person name="Despons L."/>
            <person name="Friedrich A."/>
            <person name="Martin T."/>
            <person name="Durrens P."/>
            <person name="Casaregola S."/>
            <person name="Neuveglise C."/>
            <person name="Fairhead C."/>
            <person name="Marck C."/>
            <person name="Cruz J.A."/>
            <person name="Straub M.L."/>
            <person name="Kugler V."/>
            <person name="Sacerdot C."/>
            <person name="Uzunov Z."/>
            <person name="Thierry A."/>
            <person name="Weiss S."/>
            <person name="Bleykasten C."/>
            <person name="De Montigny J."/>
            <person name="Jacques N."/>
            <person name="Jung P."/>
            <person name="Lemaire M."/>
            <person name="Mallet S."/>
            <person name="Morel G."/>
            <person name="Richard G.F."/>
            <person name="Sarkar A."/>
            <person name="Savel G."/>
            <person name="Schacherer J."/>
            <person name="Seret M.L."/>
            <person name="Talla E."/>
            <person name="Samson G."/>
            <person name="Jubin C."/>
            <person name="Poulain J."/>
            <person name="Vacherie B."/>
            <person name="Barbe V."/>
            <person name="Pelletier E."/>
            <person name="Sherman D.J."/>
            <person name="Westhof E."/>
            <person name="Weissenbach J."/>
            <person name="Baret P.V."/>
            <person name="Wincker P."/>
            <person name="Gaillardin C."/>
            <person name="Dujon B."/>
            <person name="Souciet J.L."/>
        </authorList>
    </citation>
    <scope>NUCLEOTIDE SEQUENCE [LARGE SCALE GENOMIC DNA]</scope>
    <source>
        <strain evidence="9">CBS 270.75 / DBVPG 7215 / KCTC 17166 / NRRL Y-17582</strain>
    </source>
</reference>
<feature type="domain" description="PEX18/PEX21 C-terminal" evidence="7">
    <location>
        <begin position="205"/>
        <end position="268"/>
    </location>
</feature>
<dbReference type="RefSeq" id="XP_003644633.1">
    <property type="nucleotide sequence ID" value="XM_003644585.1"/>
</dbReference>
<dbReference type="InterPro" id="IPR056940">
    <property type="entry name" value="PEX18_PEX21_C"/>
</dbReference>
<dbReference type="AlphaFoldDB" id="G8JP16"/>
<dbReference type="OrthoDB" id="4035272at2759"/>